<evidence type="ECO:0000256" key="1">
    <source>
        <dbReference type="SAM" id="Coils"/>
    </source>
</evidence>
<evidence type="ECO:0000313" key="4">
    <source>
        <dbReference type="Proteomes" id="UP001213000"/>
    </source>
</evidence>
<feature type="compositionally biased region" description="Low complexity" evidence="2">
    <location>
        <begin position="21"/>
        <end position="38"/>
    </location>
</feature>
<feature type="compositionally biased region" description="Polar residues" evidence="2">
    <location>
        <begin position="1234"/>
        <end position="1257"/>
    </location>
</feature>
<dbReference type="EMBL" id="JANIEX010000230">
    <property type="protein sequence ID" value="KAJ3570580.1"/>
    <property type="molecule type" value="Genomic_DNA"/>
</dbReference>
<feature type="compositionally biased region" description="Low complexity" evidence="2">
    <location>
        <begin position="600"/>
        <end position="613"/>
    </location>
</feature>
<proteinExistence type="predicted"/>
<feature type="compositionally biased region" description="Polar residues" evidence="2">
    <location>
        <begin position="563"/>
        <end position="572"/>
    </location>
</feature>
<keyword evidence="1" id="KW-0175">Coiled coil</keyword>
<feature type="compositionally biased region" description="Polar residues" evidence="2">
    <location>
        <begin position="366"/>
        <end position="382"/>
    </location>
</feature>
<gene>
    <name evidence="3" type="ORF">NP233_g4308</name>
</gene>
<feature type="region of interest" description="Disordered" evidence="2">
    <location>
        <begin position="1"/>
        <end position="48"/>
    </location>
</feature>
<name>A0AAD5VVK6_9AGAR</name>
<dbReference type="Gene3D" id="1.10.287.1490">
    <property type="match status" value="1"/>
</dbReference>
<accession>A0AAD5VVK6</accession>
<feature type="region of interest" description="Disordered" evidence="2">
    <location>
        <begin position="346"/>
        <end position="463"/>
    </location>
</feature>
<sequence length="1390" mass="155111">MWARLSSALKSTTSKHGQDDQSQNQTQLEHQQQQRQQQYSTANDTLTQESTTPNQTLAQGWNHHQSSAMDLTNNASQTEVMNLLTNQTFAQQSLGRSGNQTFGLDLTNNASQSEVLNLLTNQTFGDRTQNQTFGRSMDMTNKSQTEVMNILTDMSDFHSSSDGPSSVASPSSSTQPPPIQHIPQTSSQRQPSPPPSPSRRSLFKRGPKEPKGSESDSVRGSGSLKLLPKKIRGSLPFGNGIHRSSSRASLASPTVETETAQGQTTKHKRSQDTLRSFASVVRRPSLDLLRTATNESGRPSIVDSPVDLNRNNSVRSILRDPNTPGTGQNVRFFPRDAFKVISPEESMEENFLSPPSQIHNAPDHSSFVNRLNQLGSSHTSTPMGRVSSPPPKSRPSLNGVFAPLEESSPNERTKSSMDNGQSPSGSSGDFMSLSGALAPPDFNANGSLDMDRPNHDPAFPPGLSFDVGSPLLDSAIDLDFLVSDVDEGEGRVTSTPFKPSGKGARWKGKEREESIKEEEEEESRQEEKVESKELVNAPQVVDEDETIFRPKPVFSPPIHERSQSFSFGQTVFHSMGRDSPATASSPAYPSNDKPRPPENGSAVSSPSIPASSVGRHRSRALSDTVFQNMLRATSPILEKHRASAPEADINDEFSADLQIYAPTEPDPFNANANTYYTPQTMIPTTPPAGVPRHTRKTSKEENLIYSLQTQLTLQTELCSQYEADLRAKDEMVELLGKKLTDMEKQENQRKGALRQWKKKVQELERAVRLLEEEVDVSKQESLERSVMDEASGEALRMLHRQIANLEKEKAEWVEKEKTMREEAETLESRLLEAKEQIDTLGNVSLVGVDEEELRKLAERELKVQEERQAYHIAEMNWEQERAELMIKIETMQVEKTKVEEQLDSVKQQFKSKEEEFDVMKSELEAQWGHTETASDRIKELQLAKKDAEEEVAKVLHEKEDVVAERDELAQRCEEAEQRANNFELDWNESENRKHELECEVHELWDEKDALEKERDEFEQKLSQERERAKGFAATIEQFEDRIAQIEQDRQFGTEDVARLEEEIRQRDEEIARYSEKLRAQRAEVENLQDEIGTLKREYDHVLNDLNEHSRALKDATGSGSESRRQLQDLLRQKTDADGELKSQKERNESLKNEMERLRKHLHELQQESADKEVKIVQLTKQHGQDKEDIQGLNIALDAKQQELELYKRKAGIKSSSSTSVPPSSSRVLHRRDSSTLFDGTPASTRPPSRATSVVSDSRSTKSEKAPALGRSNRINSLNGTTGSAIKIGKREGSVGSMGPPPPLKRPSLTSATPTPAPRPGVTSRVKSPTGTGAAAVPVRRVVSGTQKVRAGVTSPTSSSISEESSEKENLRSPMGSDKTVRRRSMVPAPM</sequence>
<protein>
    <submittedName>
        <fullName evidence="3">Uncharacterized protein</fullName>
    </submittedName>
</protein>
<dbReference type="PANTHER" id="PTHR47357">
    <property type="entry name" value="COP1-INTERACTIVE PROTEIN 1"/>
    <property type="match status" value="1"/>
</dbReference>
<dbReference type="GO" id="GO:0005200">
    <property type="term" value="F:structural constituent of cytoskeleton"/>
    <property type="evidence" value="ECO:0007669"/>
    <property type="project" value="TreeGrafter"/>
</dbReference>
<feature type="compositionally biased region" description="Low complexity" evidence="2">
    <location>
        <begin position="157"/>
        <end position="174"/>
    </location>
</feature>
<dbReference type="PANTHER" id="PTHR47357:SF1">
    <property type="entry name" value="SPINDLE POLE BODY COMPONENT 110"/>
    <property type="match status" value="1"/>
</dbReference>
<dbReference type="GO" id="GO:0005856">
    <property type="term" value="C:cytoskeleton"/>
    <property type="evidence" value="ECO:0007669"/>
    <property type="project" value="TreeGrafter"/>
</dbReference>
<feature type="compositionally biased region" description="Acidic residues" evidence="2">
    <location>
        <begin position="515"/>
        <end position="524"/>
    </location>
</feature>
<feature type="compositionally biased region" description="Polar residues" evidence="2">
    <location>
        <begin position="39"/>
        <end position="48"/>
    </location>
</feature>
<feature type="compositionally biased region" description="Low complexity" evidence="2">
    <location>
        <begin position="1214"/>
        <end position="1225"/>
    </location>
</feature>
<feature type="compositionally biased region" description="Basic and acidic residues" evidence="2">
    <location>
        <begin position="1121"/>
        <end position="1170"/>
    </location>
</feature>
<feature type="compositionally biased region" description="Low complexity" evidence="2">
    <location>
        <begin position="579"/>
        <end position="590"/>
    </location>
</feature>
<feature type="region of interest" description="Disordered" evidence="2">
    <location>
        <begin position="1109"/>
        <end position="1170"/>
    </location>
</feature>
<evidence type="ECO:0000256" key="2">
    <source>
        <dbReference type="SAM" id="MobiDB-lite"/>
    </source>
</evidence>
<reference evidence="3" key="1">
    <citation type="submission" date="2022-07" db="EMBL/GenBank/DDBJ databases">
        <title>Genome Sequence of Leucocoprinus birnbaumii.</title>
        <authorList>
            <person name="Buettner E."/>
        </authorList>
    </citation>
    <scope>NUCLEOTIDE SEQUENCE</scope>
    <source>
        <strain evidence="3">VT141</strain>
    </source>
</reference>
<comment type="caution">
    <text evidence="3">The sequence shown here is derived from an EMBL/GenBank/DDBJ whole genome shotgun (WGS) entry which is preliminary data.</text>
</comment>
<feature type="region of interest" description="Disordered" evidence="2">
    <location>
        <begin position="1208"/>
        <end position="1390"/>
    </location>
</feature>
<feature type="compositionally biased region" description="Basic and acidic residues" evidence="2">
    <location>
        <begin position="206"/>
        <end position="217"/>
    </location>
</feature>
<dbReference type="Proteomes" id="UP001213000">
    <property type="component" value="Unassembled WGS sequence"/>
</dbReference>
<feature type="compositionally biased region" description="Low complexity" evidence="2">
    <location>
        <begin position="181"/>
        <end position="190"/>
    </location>
</feature>
<evidence type="ECO:0000313" key="3">
    <source>
        <dbReference type="EMBL" id="KAJ3570580.1"/>
    </source>
</evidence>
<organism evidence="3 4">
    <name type="scientific">Leucocoprinus birnbaumii</name>
    <dbReference type="NCBI Taxonomy" id="56174"/>
    <lineage>
        <taxon>Eukaryota</taxon>
        <taxon>Fungi</taxon>
        <taxon>Dikarya</taxon>
        <taxon>Basidiomycota</taxon>
        <taxon>Agaricomycotina</taxon>
        <taxon>Agaricomycetes</taxon>
        <taxon>Agaricomycetidae</taxon>
        <taxon>Agaricales</taxon>
        <taxon>Agaricineae</taxon>
        <taxon>Agaricaceae</taxon>
        <taxon>Leucocoprinus</taxon>
    </lineage>
</organism>
<feature type="compositionally biased region" description="Polar residues" evidence="2">
    <location>
        <begin position="242"/>
        <end position="264"/>
    </location>
</feature>
<feature type="compositionally biased region" description="Polar residues" evidence="2">
    <location>
        <begin position="1272"/>
        <end position="1283"/>
    </location>
</feature>
<feature type="compositionally biased region" description="Polar residues" evidence="2">
    <location>
        <begin position="416"/>
        <end position="429"/>
    </location>
</feature>
<feature type="region of interest" description="Disordered" evidence="2">
    <location>
        <begin position="155"/>
        <end position="273"/>
    </location>
</feature>
<feature type="region of interest" description="Disordered" evidence="2">
    <location>
        <begin position="487"/>
        <end position="620"/>
    </location>
</feature>
<feature type="coiled-coil region" evidence="1">
    <location>
        <begin position="753"/>
        <end position="843"/>
    </location>
</feature>
<keyword evidence="4" id="KW-1185">Reference proteome</keyword>
<dbReference type="SUPFAM" id="SSF57997">
    <property type="entry name" value="Tropomyosin"/>
    <property type="match status" value="1"/>
</dbReference>